<dbReference type="AlphaFoldDB" id="A0A8H6JRW1"/>
<evidence type="ECO:0000256" key="1">
    <source>
        <dbReference type="SAM" id="MobiDB-lite"/>
    </source>
</evidence>
<reference evidence="2" key="1">
    <citation type="journal article" date="2020" name="Phytopathology">
        <title>Genome Sequence Resources of Colletotrichum truncatum, C. plurivorum, C. musicola, and C. sojae: Four Species Pathogenic to Soybean (Glycine max).</title>
        <authorList>
            <person name="Rogerio F."/>
            <person name="Boufleur T.R."/>
            <person name="Ciampi-Guillardi M."/>
            <person name="Sukno S.A."/>
            <person name="Thon M.R."/>
            <person name="Massola Junior N.S."/>
            <person name="Baroncelli R."/>
        </authorList>
    </citation>
    <scope>NUCLEOTIDE SEQUENCE</scope>
    <source>
        <strain evidence="2">LFN00145</strain>
    </source>
</reference>
<organism evidence="2 3">
    <name type="scientific">Colletotrichum plurivorum</name>
    <dbReference type="NCBI Taxonomy" id="2175906"/>
    <lineage>
        <taxon>Eukaryota</taxon>
        <taxon>Fungi</taxon>
        <taxon>Dikarya</taxon>
        <taxon>Ascomycota</taxon>
        <taxon>Pezizomycotina</taxon>
        <taxon>Sordariomycetes</taxon>
        <taxon>Hypocreomycetidae</taxon>
        <taxon>Glomerellales</taxon>
        <taxon>Glomerellaceae</taxon>
        <taxon>Colletotrichum</taxon>
        <taxon>Colletotrichum orchidearum species complex</taxon>
    </lineage>
</organism>
<accession>A0A8H6JRW1</accession>
<comment type="caution">
    <text evidence="2">The sequence shown here is derived from an EMBL/GenBank/DDBJ whole genome shotgun (WGS) entry which is preliminary data.</text>
</comment>
<evidence type="ECO:0000313" key="2">
    <source>
        <dbReference type="EMBL" id="KAF6817695.1"/>
    </source>
</evidence>
<keyword evidence="3" id="KW-1185">Reference proteome</keyword>
<protein>
    <submittedName>
        <fullName evidence="2">Uncharacterized protein</fullName>
    </submittedName>
</protein>
<name>A0A8H6JRW1_9PEZI</name>
<sequence>MSFAGMQDLQNVMQDAASAMSRIQPQPLTSPPMMAAGNRSTQPTALAEMEKIARRSIKPENLGTPPAAY</sequence>
<dbReference type="EMBL" id="WIGO01000313">
    <property type="protein sequence ID" value="KAF6817695.1"/>
    <property type="molecule type" value="Genomic_DNA"/>
</dbReference>
<dbReference type="Proteomes" id="UP000654918">
    <property type="component" value="Unassembled WGS sequence"/>
</dbReference>
<feature type="region of interest" description="Disordered" evidence="1">
    <location>
        <begin position="16"/>
        <end position="45"/>
    </location>
</feature>
<evidence type="ECO:0000313" key="3">
    <source>
        <dbReference type="Proteomes" id="UP000654918"/>
    </source>
</evidence>
<proteinExistence type="predicted"/>
<gene>
    <name evidence="2" type="ORF">CPLU01_13518</name>
</gene>